<accession>A0A653BL28</accession>
<dbReference type="GO" id="GO:0005886">
    <property type="term" value="C:plasma membrane"/>
    <property type="evidence" value="ECO:0007669"/>
    <property type="project" value="TreeGrafter"/>
</dbReference>
<protein>
    <recommendedName>
        <fullName evidence="2">O-acyltransferase WSD1 C-terminal domain-containing protein</fullName>
    </recommendedName>
</protein>
<reference evidence="3 4" key="1">
    <citation type="submission" date="2019-01" db="EMBL/GenBank/DDBJ databases">
        <authorList>
            <person name="Sayadi A."/>
        </authorList>
    </citation>
    <scope>NUCLEOTIDE SEQUENCE [LARGE SCALE GENOMIC DNA]</scope>
</reference>
<dbReference type="AlphaFoldDB" id="A0A653BL28"/>
<evidence type="ECO:0000313" key="3">
    <source>
        <dbReference type="EMBL" id="VEN35686.1"/>
    </source>
</evidence>
<dbReference type="PANTHER" id="PTHR31650:SF1">
    <property type="entry name" value="WAX ESTER SYNTHASE_DIACYLGLYCEROL ACYLTRANSFERASE 4-RELATED"/>
    <property type="match status" value="1"/>
</dbReference>
<keyword evidence="1" id="KW-1133">Transmembrane helix</keyword>
<evidence type="ECO:0000313" key="4">
    <source>
        <dbReference type="Proteomes" id="UP000410492"/>
    </source>
</evidence>
<dbReference type="InterPro" id="IPR045034">
    <property type="entry name" value="O-acyltransferase_WSD1-like"/>
</dbReference>
<name>A0A653BL28_CALMS</name>
<evidence type="ECO:0000259" key="2">
    <source>
        <dbReference type="Pfam" id="PF06974"/>
    </source>
</evidence>
<dbReference type="PANTHER" id="PTHR31650">
    <property type="entry name" value="O-ACYLTRANSFERASE (WSD1-LIKE) FAMILY PROTEIN"/>
    <property type="match status" value="1"/>
</dbReference>
<keyword evidence="4" id="KW-1185">Reference proteome</keyword>
<evidence type="ECO:0000256" key="1">
    <source>
        <dbReference type="SAM" id="Phobius"/>
    </source>
</evidence>
<keyword evidence="1" id="KW-0472">Membrane</keyword>
<dbReference type="Proteomes" id="UP000410492">
    <property type="component" value="Unassembled WGS sequence"/>
</dbReference>
<dbReference type="Pfam" id="PF06974">
    <property type="entry name" value="WS_DGAT_C"/>
    <property type="match status" value="1"/>
</dbReference>
<feature type="transmembrane region" description="Helical" evidence="1">
    <location>
        <begin position="26"/>
        <end position="51"/>
    </location>
</feature>
<gene>
    <name evidence="3" type="ORF">CALMAC_LOCUS1528</name>
</gene>
<dbReference type="GO" id="GO:0008374">
    <property type="term" value="F:O-acyltransferase activity"/>
    <property type="evidence" value="ECO:0007669"/>
    <property type="project" value="InterPro"/>
</dbReference>
<organism evidence="3 4">
    <name type="scientific">Callosobruchus maculatus</name>
    <name type="common">Southern cowpea weevil</name>
    <name type="synonym">Pulse bruchid</name>
    <dbReference type="NCBI Taxonomy" id="64391"/>
    <lineage>
        <taxon>Eukaryota</taxon>
        <taxon>Metazoa</taxon>
        <taxon>Ecdysozoa</taxon>
        <taxon>Arthropoda</taxon>
        <taxon>Hexapoda</taxon>
        <taxon>Insecta</taxon>
        <taxon>Pterygota</taxon>
        <taxon>Neoptera</taxon>
        <taxon>Endopterygota</taxon>
        <taxon>Coleoptera</taxon>
        <taxon>Polyphaga</taxon>
        <taxon>Cucujiformia</taxon>
        <taxon>Chrysomeloidea</taxon>
        <taxon>Chrysomelidae</taxon>
        <taxon>Bruchinae</taxon>
        <taxon>Bruchini</taxon>
        <taxon>Callosobruchus</taxon>
    </lineage>
</organism>
<dbReference type="OrthoDB" id="619536at2759"/>
<dbReference type="GO" id="GO:0019432">
    <property type="term" value="P:triglyceride biosynthetic process"/>
    <property type="evidence" value="ECO:0007669"/>
    <property type="project" value="TreeGrafter"/>
</dbReference>
<dbReference type="InterPro" id="IPR009721">
    <property type="entry name" value="O-acyltransferase_WSD1_C"/>
</dbReference>
<proteinExistence type="predicted"/>
<sequence>MDITDTSRSTSPKYAISPKLAKNELLAIPLFIISLILFIILAPVLILFAILRIAVSLILKQGHGKNYGGLVEREATWLKTADMPLINIVTILHSKISSPEALLSHLKQCLLGPLSQSNAQKLTSVCNSFMGYAYYLNNQVTIDDICNTIAVDGEKEFLDKNVLTDILGDLASRAMPKGNSGLFEVLVVNKPLKKVDNDTYKYAVIFRVNHIVADGIALTNFFLQSLADDQGQLKRSFKELVAKFDASKTKKANTTGWQRIIQILRHIKMFMVYLPIILANSRSSEDRNCLHGPNLSGKKISVYAAEKKGEGLMLAVKQIKRRVTGSTFSSVVLTAISRVIGRHMLKKEDNSPNFVNVMMTALFSIPNMEETPILANYFSLAKLDMPLFRNSEDVNCQIGLMEKYWNEVKEKPDFLVNYLVSRYLFGVLPIPLLKQLFDEVKITMSVSNLPGVPKLRVLEGQQVEQLVFFTHNHGTMGVSFTIMTYDNKFQIGLTIDTVFDCTKEEAQSLVHEVLKEIREMHKELDFGQLGLSKSKGLAIDTQYENKDTKNTASLCLSSSDR</sequence>
<keyword evidence="1" id="KW-0812">Transmembrane</keyword>
<dbReference type="EMBL" id="CAACVG010001765">
    <property type="protein sequence ID" value="VEN35686.1"/>
    <property type="molecule type" value="Genomic_DNA"/>
</dbReference>
<feature type="domain" description="O-acyltransferase WSD1 C-terminal" evidence="2">
    <location>
        <begin position="376"/>
        <end position="501"/>
    </location>
</feature>